<organism evidence="7 8">
    <name type="scientific">Microscilla marina ATCC 23134</name>
    <dbReference type="NCBI Taxonomy" id="313606"/>
    <lineage>
        <taxon>Bacteria</taxon>
        <taxon>Pseudomonadati</taxon>
        <taxon>Bacteroidota</taxon>
        <taxon>Cytophagia</taxon>
        <taxon>Cytophagales</taxon>
        <taxon>Microscillaceae</taxon>
        <taxon>Microscilla</taxon>
    </lineage>
</organism>
<dbReference type="AlphaFoldDB" id="A1ZNH3"/>
<dbReference type="Pfam" id="PF08281">
    <property type="entry name" value="Sigma70_r4_2"/>
    <property type="match status" value="1"/>
</dbReference>
<evidence type="ECO:0000259" key="5">
    <source>
        <dbReference type="Pfam" id="PF04542"/>
    </source>
</evidence>
<evidence type="ECO:0000313" key="7">
    <source>
        <dbReference type="EMBL" id="EAY28084.1"/>
    </source>
</evidence>
<dbReference type="EMBL" id="AAWS01000018">
    <property type="protein sequence ID" value="EAY28084.1"/>
    <property type="molecule type" value="Genomic_DNA"/>
</dbReference>
<evidence type="ECO:0000256" key="3">
    <source>
        <dbReference type="ARBA" id="ARBA00023082"/>
    </source>
</evidence>
<proteinExistence type="inferred from homology"/>
<dbReference type="NCBIfam" id="TIGR02937">
    <property type="entry name" value="sigma70-ECF"/>
    <property type="match status" value="1"/>
</dbReference>
<dbReference type="InterPro" id="IPR007627">
    <property type="entry name" value="RNA_pol_sigma70_r2"/>
</dbReference>
<dbReference type="GO" id="GO:0006352">
    <property type="term" value="P:DNA-templated transcription initiation"/>
    <property type="evidence" value="ECO:0007669"/>
    <property type="project" value="InterPro"/>
</dbReference>
<evidence type="ECO:0000256" key="4">
    <source>
        <dbReference type="ARBA" id="ARBA00023163"/>
    </source>
</evidence>
<name>A1ZNH3_MICM2</name>
<keyword evidence="3" id="KW-0731">Sigma factor</keyword>
<sequence length="193" mass="22960">MKFEKIWNQNEHLLLSLIKKKVHNDVLCKDILQEVGIKLHQGLVQQYPIKNYQTWLFQVARYTIIDFYRKDEVHARLTTHDIPEGILEAPTITPLYKLSEFIIEHYLPKEYGTPLLLSDLEQIPQKEVAQRLGLTLTATKSRIQRARKKFKEAFSNFFEVEQNDKGQIVDYHLRMDVKQPQELLRELEKLKLF</sequence>
<accession>A1ZNH3</accession>
<dbReference type="InterPro" id="IPR013249">
    <property type="entry name" value="RNA_pol_sigma70_r4_t2"/>
</dbReference>
<evidence type="ECO:0000256" key="1">
    <source>
        <dbReference type="ARBA" id="ARBA00010641"/>
    </source>
</evidence>
<feature type="domain" description="RNA polymerase sigma-70 region 2" evidence="5">
    <location>
        <begin position="8"/>
        <end position="71"/>
    </location>
</feature>
<dbReference type="Gene3D" id="1.10.1740.10">
    <property type="match status" value="1"/>
</dbReference>
<dbReference type="PANTHER" id="PTHR43133">
    <property type="entry name" value="RNA POLYMERASE ECF-TYPE SIGMA FACTO"/>
    <property type="match status" value="1"/>
</dbReference>
<dbReference type="SUPFAM" id="SSF88946">
    <property type="entry name" value="Sigma2 domain of RNA polymerase sigma factors"/>
    <property type="match status" value="1"/>
</dbReference>
<dbReference type="RefSeq" id="WP_004156010.1">
    <property type="nucleotide sequence ID" value="NZ_AAWS01000018.1"/>
</dbReference>
<dbReference type="GO" id="GO:0016987">
    <property type="term" value="F:sigma factor activity"/>
    <property type="evidence" value="ECO:0007669"/>
    <property type="project" value="UniProtKB-KW"/>
</dbReference>
<keyword evidence="4" id="KW-0804">Transcription</keyword>
<reference evidence="7 8" key="1">
    <citation type="submission" date="2007-01" db="EMBL/GenBank/DDBJ databases">
        <authorList>
            <person name="Haygood M."/>
            <person name="Podell S."/>
            <person name="Anderson C."/>
            <person name="Hopkinson B."/>
            <person name="Roe K."/>
            <person name="Barbeau K."/>
            <person name="Gaasterland T."/>
            <person name="Ferriera S."/>
            <person name="Johnson J."/>
            <person name="Kravitz S."/>
            <person name="Beeson K."/>
            <person name="Sutton G."/>
            <person name="Rogers Y.-H."/>
            <person name="Friedman R."/>
            <person name="Frazier M."/>
            <person name="Venter J.C."/>
        </authorList>
    </citation>
    <scope>NUCLEOTIDE SEQUENCE [LARGE SCALE GENOMIC DNA]</scope>
    <source>
        <strain evidence="7 8">ATCC 23134</strain>
    </source>
</reference>
<dbReference type="Gene3D" id="1.10.10.10">
    <property type="entry name" value="Winged helix-like DNA-binding domain superfamily/Winged helix DNA-binding domain"/>
    <property type="match status" value="1"/>
</dbReference>
<dbReference type="InterPro" id="IPR013324">
    <property type="entry name" value="RNA_pol_sigma_r3/r4-like"/>
</dbReference>
<gene>
    <name evidence="7" type="ORF">M23134_02194</name>
</gene>
<evidence type="ECO:0000313" key="8">
    <source>
        <dbReference type="Proteomes" id="UP000004095"/>
    </source>
</evidence>
<evidence type="ECO:0000256" key="2">
    <source>
        <dbReference type="ARBA" id="ARBA00023015"/>
    </source>
</evidence>
<evidence type="ECO:0000259" key="6">
    <source>
        <dbReference type="Pfam" id="PF08281"/>
    </source>
</evidence>
<dbReference type="Proteomes" id="UP000004095">
    <property type="component" value="Unassembled WGS sequence"/>
</dbReference>
<dbReference type="eggNOG" id="COG1595">
    <property type="taxonomic scope" value="Bacteria"/>
</dbReference>
<dbReference type="InterPro" id="IPR013325">
    <property type="entry name" value="RNA_pol_sigma_r2"/>
</dbReference>
<dbReference type="GO" id="GO:0003677">
    <property type="term" value="F:DNA binding"/>
    <property type="evidence" value="ECO:0007669"/>
    <property type="project" value="InterPro"/>
</dbReference>
<keyword evidence="2" id="KW-0805">Transcription regulation</keyword>
<dbReference type="InterPro" id="IPR014284">
    <property type="entry name" value="RNA_pol_sigma-70_dom"/>
</dbReference>
<dbReference type="InterPro" id="IPR036388">
    <property type="entry name" value="WH-like_DNA-bd_sf"/>
</dbReference>
<dbReference type="OrthoDB" id="9784272at2"/>
<comment type="caution">
    <text evidence="7">The sequence shown here is derived from an EMBL/GenBank/DDBJ whole genome shotgun (WGS) entry which is preliminary data.</text>
</comment>
<comment type="similarity">
    <text evidence="1">Belongs to the sigma-70 factor family. ECF subfamily.</text>
</comment>
<dbReference type="Pfam" id="PF04542">
    <property type="entry name" value="Sigma70_r2"/>
    <property type="match status" value="1"/>
</dbReference>
<keyword evidence="8" id="KW-1185">Reference proteome</keyword>
<feature type="domain" description="RNA polymerase sigma factor 70 region 4 type 2" evidence="6">
    <location>
        <begin position="107"/>
        <end position="149"/>
    </location>
</feature>
<dbReference type="SUPFAM" id="SSF88659">
    <property type="entry name" value="Sigma3 and sigma4 domains of RNA polymerase sigma factors"/>
    <property type="match status" value="1"/>
</dbReference>
<dbReference type="PANTHER" id="PTHR43133:SF62">
    <property type="entry name" value="RNA POLYMERASE SIGMA FACTOR SIGZ"/>
    <property type="match status" value="1"/>
</dbReference>
<dbReference type="InterPro" id="IPR039425">
    <property type="entry name" value="RNA_pol_sigma-70-like"/>
</dbReference>
<protein>
    <submittedName>
        <fullName evidence="7">RNA polymerase ECF-type sigma factor</fullName>
    </submittedName>
</protein>